<evidence type="ECO:0000313" key="1">
    <source>
        <dbReference type="EMBL" id="QOR57721.1"/>
    </source>
</evidence>
<dbReference type="GeneID" id="65131880"/>
<proteinExistence type="predicted"/>
<organism evidence="1 2">
    <name type="scientific">uncultured phage cr131_1</name>
    <dbReference type="NCBI Taxonomy" id="2772093"/>
    <lineage>
        <taxon>Viruses</taxon>
        <taxon>Duplodnaviria</taxon>
        <taxon>Heunggongvirae</taxon>
        <taxon>Uroviricota</taxon>
        <taxon>Caudoviricetes</taxon>
        <taxon>Crassvirales</taxon>
        <taxon>Suoliviridae</taxon>
        <taxon>Oafivirinae</taxon>
        <taxon>Cacepaovirus</taxon>
        <taxon>Cacepaovirus simiae</taxon>
    </lineage>
</organism>
<protein>
    <submittedName>
        <fullName evidence="1">Uncharacterized protein</fullName>
    </submittedName>
</protein>
<evidence type="ECO:0000313" key="2">
    <source>
        <dbReference type="Proteomes" id="UP000594129"/>
    </source>
</evidence>
<name>A0A7M1RV09_9CAUD</name>
<dbReference type="KEGG" id="vg:65131880"/>
<dbReference type="EMBL" id="MT774409">
    <property type="protein sequence ID" value="QOR57721.1"/>
    <property type="molecule type" value="Genomic_DNA"/>
</dbReference>
<dbReference type="RefSeq" id="YP_010113361.1">
    <property type="nucleotide sequence ID" value="NC_055902.1"/>
</dbReference>
<reference evidence="1 2" key="1">
    <citation type="submission" date="2020-07" db="EMBL/GenBank/DDBJ databases">
        <title>Taxonomic proposal: Crassvirales, a new order of highly abundant and diverse bacterial viruses.</title>
        <authorList>
            <person name="Shkoporov A.N."/>
            <person name="Stockdale S.R."/>
            <person name="Guerin E."/>
            <person name="Ross R.P."/>
            <person name="Hill C."/>
        </authorList>
    </citation>
    <scope>NUCLEOTIDE SEQUENCE [LARGE SCALE GENOMIC DNA]</scope>
</reference>
<dbReference type="Proteomes" id="UP000594129">
    <property type="component" value="Segment"/>
</dbReference>
<keyword evidence="2" id="KW-1185">Reference proteome</keyword>
<accession>A0A7M1RV09</accession>
<sequence>MAGRLYRMAKVVSANPASWGIIDANQISGFRTVAKLTDLYSIAACILSSAYGDGTTTGADAVGQIWHVQEDNSDYRLINWAGRGKAEGWEKVPTASEIFTAFDDEITPVILGLNEKDKTLENSINTLQSKIDENKSLIDINTLNIFWVSNHFGQPEGFATLDAEGFVPLSQLGHLDTTLFEYVDELPSTIDTIKKHIYLTTAGTTGDKNNYAEYIYTGDLTATYDATKWEKLGEVSAKVDLSGYATTTYVQNTVNTAKHDVKPDTVNFTKHTGTTDLDIDIRNSDNTKLTKPVSIPLVNIDENTNGLMSPSMLTKLNGIANGANNYTHPAHTAHTSGLYKITVDGLGHVSATANVEKGDITKLGIPGAIPALTAAVTMTADTNTISLAHGSSSPTATLKTATSKEAGLCSAAMWSKLNSINVADTPLYGSSDLVTGDGIINAIDSHIVNEDNLDALDTSKIETYTITGVNNTDTRLTQLTDSLVYTFDQTGHSVLRIDNRAVLTDADVTAISNDELTKILV</sequence>